<dbReference type="InterPro" id="IPR009056">
    <property type="entry name" value="Cyt_c-like_dom"/>
</dbReference>
<comment type="subcellular location">
    <subcellularLocation>
        <location evidence="1">Cell membrane</location>
    </subcellularLocation>
</comment>
<dbReference type="PANTHER" id="PTHR35008:SF8">
    <property type="entry name" value="ALCOHOL DEHYDROGENASE CYTOCHROME C SUBUNIT"/>
    <property type="match status" value="1"/>
</dbReference>
<feature type="binding site" description="axial binding residue" evidence="10">
    <location>
        <position position="66"/>
    </location>
    <ligand>
        <name>heme c</name>
        <dbReference type="ChEBI" id="CHEBI:61717"/>
        <label>1</label>
    </ligand>
    <ligandPart>
        <name>Fe</name>
        <dbReference type="ChEBI" id="CHEBI:18248"/>
    </ligandPart>
</feature>
<comment type="cofactor">
    <cofactor evidence="9">
        <name>heme c</name>
        <dbReference type="ChEBI" id="CHEBI:61717"/>
    </cofactor>
    <text evidence="9">Binds 3 heme c groups covalently per subunit.</text>
</comment>
<dbReference type="SUPFAM" id="SSF46626">
    <property type="entry name" value="Cytochrome c"/>
    <property type="match status" value="3"/>
</dbReference>
<keyword evidence="2" id="KW-1003">Cell membrane</keyword>
<feature type="binding site" description="axial binding residue" evidence="10">
    <location>
        <position position="344"/>
    </location>
    <ligand>
        <name>heme c</name>
        <dbReference type="ChEBI" id="CHEBI:61717"/>
        <label>3</label>
    </ligand>
    <ligandPart>
        <name>Fe</name>
        <dbReference type="ChEBI" id="CHEBI:18248"/>
    </ligandPart>
</feature>
<evidence type="ECO:0000313" key="13">
    <source>
        <dbReference type="Proteomes" id="UP000326202"/>
    </source>
</evidence>
<feature type="binding site" description="covalent" evidence="9">
    <location>
        <position position="211"/>
    </location>
    <ligand>
        <name>heme c</name>
        <dbReference type="ChEBI" id="CHEBI:61717"/>
        <label>2</label>
    </ligand>
</feature>
<dbReference type="GO" id="GO:0005886">
    <property type="term" value="C:plasma membrane"/>
    <property type="evidence" value="ECO:0007669"/>
    <property type="project" value="UniProtKB-SubCell"/>
</dbReference>
<keyword evidence="4 10" id="KW-0479">Metal-binding</keyword>
<dbReference type="GO" id="GO:0020037">
    <property type="term" value="F:heme binding"/>
    <property type="evidence" value="ECO:0007669"/>
    <property type="project" value="InterPro"/>
</dbReference>
<evidence type="ECO:0000256" key="3">
    <source>
        <dbReference type="ARBA" id="ARBA00022617"/>
    </source>
</evidence>
<feature type="binding site" description="covalent" evidence="9">
    <location>
        <position position="340"/>
    </location>
    <ligand>
        <name>heme c</name>
        <dbReference type="ChEBI" id="CHEBI:61717"/>
        <label>3</label>
    </ligand>
</feature>
<dbReference type="PIRSF" id="PIRSF000018">
    <property type="entry name" value="Mb_ADH_cyt_c"/>
    <property type="match status" value="1"/>
</dbReference>
<evidence type="ECO:0000256" key="9">
    <source>
        <dbReference type="PIRSR" id="PIRSR000018-50"/>
    </source>
</evidence>
<evidence type="ECO:0000256" key="5">
    <source>
        <dbReference type="ARBA" id="ARBA00022729"/>
    </source>
</evidence>
<keyword evidence="7 10" id="KW-0408">Iron</keyword>
<dbReference type="InterPro" id="IPR014353">
    <property type="entry name" value="Membr-bd_ADH_cyt_c"/>
</dbReference>
<evidence type="ECO:0000256" key="6">
    <source>
        <dbReference type="ARBA" id="ARBA00022737"/>
    </source>
</evidence>
<dbReference type="Gene3D" id="1.10.760.10">
    <property type="entry name" value="Cytochrome c-like domain"/>
    <property type="match status" value="3"/>
</dbReference>
<dbReference type="EMBL" id="CP042906">
    <property type="protein sequence ID" value="QEX15481.1"/>
    <property type="molecule type" value="Genomic_DNA"/>
</dbReference>
<dbReference type="Proteomes" id="UP000326202">
    <property type="component" value="Chromosome"/>
</dbReference>
<evidence type="ECO:0000313" key="12">
    <source>
        <dbReference type="EMBL" id="QEX15481.1"/>
    </source>
</evidence>
<evidence type="ECO:0000256" key="4">
    <source>
        <dbReference type="ARBA" id="ARBA00022723"/>
    </source>
</evidence>
<feature type="binding site" description="covalent" evidence="9">
    <location>
        <position position="343"/>
    </location>
    <ligand>
        <name>heme c</name>
        <dbReference type="ChEBI" id="CHEBI:61717"/>
        <label>3</label>
    </ligand>
</feature>
<dbReference type="InterPro" id="IPR051459">
    <property type="entry name" value="Cytochrome_c-type_DH"/>
</dbReference>
<feature type="binding site" description="covalent" evidence="9">
    <location>
        <position position="208"/>
    </location>
    <ligand>
        <name>heme c</name>
        <dbReference type="ChEBI" id="CHEBI:61717"/>
        <label>2</label>
    </ligand>
</feature>
<name>A0A5J6MEA5_9PROT</name>
<evidence type="ECO:0000256" key="7">
    <source>
        <dbReference type="ARBA" id="ARBA00023004"/>
    </source>
</evidence>
<feature type="domain" description="Cytochrome c" evidence="11">
    <location>
        <begin position="327"/>
        <end position="414"/>
    </location>
</feature>
<dbReference type="Pfam" id="PF00034">
    <property type="entry name" value="Cytochrom_C"/>
    <property type="match status" value="1"/>
</dbReference>
<dbReference type="RefSeq" id="WP_191908400.1">
    <property type="nucleotide sequence ID" value="NZ_CP042906.1"/>
</dbReference>
<gene>
    <name evidence="12" type="ORF">FRZ44_07650</name>
</gene>
<protein>
    <submittedName>
        <fullName evidence="12">Cytochrome c</fullName>
    </submittedName>
</protein>
<dbReference type="AlphaFoldDB" id="A0A5J6MEA5"/>
<dbReference type="PROSITE" id="PS51007">
    <property type="entry name" value="CYTC"/>
    <property type="match status" value="3"/>
</dbReference>
<feature type="binding site" description="covalent" evidence="9">
    <location>
        <position position="65"/>
    </location>
    <ligand>
        <name>heme c</name>
        <dbReference type="ChEBI" id="CHEBI:61717"/>
        <label>1</label>
    </ligand>
</feature>
<dbReference type="GO" id="GO:0016614">
    <property type="term" value="F:oxidoreductase activity, acting on CH-OH group of donors"/>
    <property type="evidence" value="ECO:0007669"/>
    <property type="project" value="InterPro"/>
</dbReference>
<feature type="domain" description="Cytochrome c" evidence="11">
    <location>
        <begin position="193"/>
        <end position="301"/>
    </location>
</feature>
<evidence type="ECO:0000256" key="8">
    <source>
        <dbReference type="ARBA" id="ARBA00023136"/>
    </source>
</evidence>
<evidence type="ECO:0000256" key="2">
    <source>
        <dbReference type="ARBA" id="ARBA00022475"/>
    </source>
</evidence>
<proteinExistence type="predicted"/>
<dbReference type="KEGG" id="htq:FRZ44_07650"/>
<dbReference type="GO" id="GO:0005506">
    <property type="term" value="F:iron ion binding"/>
    <property type="evidence" value="ECO:0007669"/>
    <property type="project" value="InterPro"/>
</dbReference>
<keyword evidence="3 9" id="KW-0349">Heme</keyword>
<dbReference type="GO" id="GO:0009055">
    <property type="term" value="F:electron transfer activity"/>
    <property type="evidence" value="ECO:0007669"/>
    <property type="project" value="InterPro"/>
</dbReference>
<keyword evidence="8" id="KW-0472">Membrane</keyword>
<dbReference type="Pfam" id="PF13442">
    <property type="entry name" value="Cytochrome_CBB3"/>
    <property type="match status" value="1"/>
</dbReference>
<feature type="domain" description="Cytochrome c" evidence="11">
    <location>
        <begin position="48"/>
        <end position="151"/>
    </location>
</feature>
<dbReference type="PANTHER" id="PTHR35008">
    <property type="entry name" value="BLL4482 PROTEIN-RELATED"/>
    <property type="match status" value="1"/>
</dbReference>
<sequence length="437" mass="45778">MRKRSRFKRLLIGVVVAGVLVAAGFLALAWKPAIAPIDPPAAASFPADLVARGAVLAGAGNCASCHTVKGGADFAGGLPLATGFGTIYSSNITPDPDTGIGRWSEAAFARALHEGVARDGSHLFPAFPFDHFTKVTDEDLTALYAYLMTQKPVQAAQKPSTLPFPLNIRLLQAGWKLLFLHEGVYQPDPTKTAEWNRGAYLAEGLGHCGACHTPRNALGAERSGNAYGGATIDGWIAPALTAANPSPAPWTQDELFAYLRSGASVLHGTAAGSMSEVVHDGLARLPDPDIRAIAAYFADIDQAGARAADTETAIAKAAAASARNIAQLSDPDAHLYITACASCHYSGAAMPLAVRPDLSLNSALSLDEPTNFVKVVLSGISLKDGMPGVMMPGFAHSFSDAEIARLAAYLRATRTELPAWTDLETKVAAIRQETPAP</sequence>
<evidence type="ECO:0000256" key="10">
    <source>
        <dbReference type="PIRSR" id="PIRSR000018-51"/>
    </source>
</evidence>
<accession>A0A5J6MEA5</accession>
<organism evidence="12 13">
    <name type="scientific">Hypericibacter terrae</name>
    <dbReference type="NCBI Taxonomy" id="2602015"/>
    <lineage>
        <taxon>Bacteria</taxon>
        <taxon>Pseudomonadati</taxon>
        <taxon>Pseudomonadota</taxon>
        <taxon>Alphaproteobacteria</taxon>
        <taxon>Rhodospirillales</taxon>
        <taxon>Dongiaceae</taxon>
        <taxon>Hypericibacter</taxon>
    </lineage>
</organism>
<evidence type="ECO:0000256" key="1">
    <source>
        <dbReference type="ARBA" id="ARBA00004236"/>
    </source>
</evidence>
<keyword evidence="13" id="KW-1185">Reference proteome</keyword>
<keyword evidence="5" id="KW-0732">Signal</keyword>
<dbReference type="InterPro" id="IPR036909">
    <property type="entry name" value="Cyt_c-like_dom_sf"/>
</dbReference>
<feature type="binding site" description="covalent" evidence="9">
    <location>
        <position position="62"/>
    </location>
    <ligand>
        <name>heme c</name>
        <dbReference type="ChEBI" id="CHEBI:61717"/>
        <label>1</label>
    </ligand>
</feature>
<feature type="binding site" description="axial binding residue" evidence="10">
    <location>
        <position position="212"/>
    </location>
    <ligand>
        <name>heme c</name>
        <dbReference type="ChEBI" id="CHEBI:61717"/>
        <label>2</label>
    </ligand>
    <ligandPart>
        <name>Fe</name>
        <dbReference type="ChEBI" id="CHEBI:18248"/>
    </ligandPart>
</feature>
<keyword evidence="6" id="KW-0677">Repeat</keyword>
<evidence type="ECO:0000259" key="11">
    <source>
        <dbReference type="PROSITE" id="PS51007"/>
    </source>
</evidence>
<reference evidence="12 13" key="1">
    <citation type="submission" date="2019-08" db="EMBL/GenBank/DDBJ databases">
        <title>Hyperibacter terrae gen. nov., sp. nov. and Hyperibacter viscosus sp. nov., two new members in the family Rhodospirillaceae isolated from the rhizosphere of Hypericum perforatum.</title>
        <authorList>
            <person name="Noviana Z."/>
        </authorList>
    </citation>
    <scope>NUCLEOTIDE SEQUENCE [LARGE SCALE GENOMIC DNA]</scope>
    <source>
        <strain evidence="12 13">R5913</strain>
    </source>
</reference>